<evidence type="ECO:0000313" key="5">
    <source>
        <dbReference type="Proteomes" id="UP000183071"/>
    </source>
</evidence>
<name>A0A0M9CHK1_9FLAO</name>
<dbReference type="EMBL" id="FNUE01000001">
    <property type="protein sequence ID" value="SED95858.1"/>
    <property type="molecule type" value="Genomic_DNA"/>
</dbReference>
<keyword evidence="1" id="KW-1133">Transmembrane helix</keyword>
<dbReference type="EMBL" id="LGBR01000001">
    <property type="protein sequence ID" value="KOY52095.1"/>
    <property type="molecule type" value="Genomic_DNA"/>
</dbReference>
<reference evidence="3 5" key="2">
    <citation type="submission" date="2016-10" db="EMBL/GenBank/DDBJ databases">
        <authorList>
            <person name="Varghese N."/>
            <person name="Submissions S."/>
        </authorList>
    </citation>
    <scope>NUCLEOTIDE SEQUENCE [LARGE SCALE GENOMIC DNA]</scope>
    <source>
        <strain evidence="3 5">DSW-5</strain>
    </source>
</reference>
<dbReference type="PATRIC" id="fig|1300348.6.peg.1654"/>
<dbReference type="InterPro" id="IPR022134">
    <property type="entry name" value="DUF3667"/>
</dbReference>
<evidence type="ECO:0000313" key="3">
    <source>
        <dbReference type="EMBL" id="SED95858.1"/>
    </source>
</evidence>
<evidence type="ECO:0000256" key="1">
    <source>
        <dbReference type="SAM" id="Phobius"/>
    </source>
</evidence>
<keyword evidence="1" id="KW-0472">Membrane</keyword>
<evidence type="ECO:0000313" key="4">
    <source>
        <dbReference type="Proteomes" id="UP000037716"/>
    </source>
</evidence>
<accession>A0A0M9CHK1</accession>
<feature type="transmembrane region" description="Helical" evidence="1">
    <location>
        <begin position="218"/>
        <end position="239"/>
    </location>
</feature>
<proteinExistence type="predicted"/>
<dbReference type="STRING" id="1300348.I602_1655"/>
<dbReference type="Pfam" id="PF12412">
    <property type="entry name" value="DUF3667"/>
    <property type="match status" value="1"/>
</dbReference>
<dbReference type="OrthoDB" id="1143019at2"/>
<dbReference type="AlphaFoldDB" id="A0A0M9CHK1"/>
<feature type="transmembrane region" description="Helical" evidence="1">
    <location>
        <begin position="193"/>
        <end position="212"/>
    </location>
</feature>
<organism evidence="2 4">
    <name type="scientific">Polaribacter dokdonensis DSW-5</name>
    <dbReference type="NCBI Taxonomy" id="1300348"/>
    <lineage>
        <taxon>Bacteria</taxon>
        <taxon>Pseudomonadati</taxon>
        <taxon>Bacteroidota</taxon>
        <taxon>Flavobacteriia</taxon>
        <taxon>Flavobacteriales</taxon>
        <taxon>Flavobacteriaceae</taxon>
    </lineage>
</organism>
<dbReference type="Proteomes" id="UP000183071">
    <property type="component" value="Unassembled WGS sequence"/>
</dbReference>
<feature type="transmembrane region" description="Helical" evidence="1">
    <location>
        <begin position="251"/>
        <end position="281"/>
    </location>
</feature>
<dbReference type="Proteomes" id="UP000037716">
    <property type="component" value="Unassembled WGS sequence"/>
</dbReference>
<sequence length="283" mass="32890">MKCKNCHEELKDNANFCNNCGGLVVKNRIHFKQLLIDFFINLFGVDSRFFLTIKKMALKPEEVVLEYLNGVRRRYVNPFAFLAIGAGLSLIIFNYFADDFIAIQNSVNEEQISVLIEQSNQEIPLENSATEKEIEKIKLEKKIATMQLDSMQKMSEFMLRYFNLLAFVFLLLYAVLSKWTFWKPHNFGEHIIMNAYLYGFTTFFTIIAFFLAITIHPTVYMCSFIFSIIYYMYAIGRIYKLSPGKNILKFFRFLLGLLILFIIFCVLVFIGVVAVAAFGLIEL</sequence>
<keyword evidence="1" id="KW-0812">Transmembrane</keyword>
<reference evidence="2 4" key="1">
    <citation type="submission" date="2015-07" db="EMBL/GenBank/DDBJ databases">
        <title>Genome of Polaribacter dokdonenesis DSW-5, isolated from seawater off Dokdo in Korea.</title>
        <authorList>
            <person name="Yoon K."/>
            <person name="Song J.Y."/>
            <person name="Kim J.F."/>
        </authorList>
    </citation>
    <scope>NUCLEOTIDE SEQUENCE [LARGE SCALE GENOMIC DNA]</scope>
    <source>
        <strain evidence="2 4">DSW-5</strain>
    </source>
</reference>
<dbReference type="RefSeq" id="WP_053974229.1">
    <property type="nucleotide sequence ID" value="NZ_FNUE01000001.1"/>
</dbReference>
<keyword evidence="5" id="KW-1185">Reference proteome</keyword>
<feature type="transmembrane region" description="Helical" evidence="1">
    <location>
        <begin position="79"/>
        <end position="97"/>
    </location>
</feature>
<evidence type="ECO:0000313" key="2">
    <source>
        <dbReference type="EMBL" id="KOY52095.1"/>
    </source>
</evidence>
<comment type="caution">
    <text evidence="2">The sequence shown here is derived from an EMBL/GenBank/DDBJ whole genome shotgun (WGS) entry which is preliminary data.</text>
</comment>
<feature type="transmembrane region" description="Helical" evidence="1">
    <location>
        <begin position="161"/>
        <end position="181"/>
    </location>
</feature>
<protein>
    <submittedName>
        <fullName evidence="2">DUF3667 multi-domain protein</fullName>
    </submittedName>
</protein>
<gene>
    <name evidence="2" type="ORF">I602_1655</name>
    <name evidence="3" type="ORF">SAMN05444353_0112</name>
</gene>